<dbReference type="PANTHER" id="PTHR13748:SF31">
    <property type="entry name" value="ZINC-REGULATED GTPASE METALLOPROTEIN ACTIVATOR 1A-RELATED"/>
    <property type="match status" value="1"/>
</dbReference>
<dbReference type="Proteomes" id="UP000000759">
    <property type="component" value="Chromosome 3"/>
</dbReference>
<sequence>PVTILSGFLGSGKTTLIQYILKSPDHGKRIAVIENEFGEGLAVESMIARDGVDNGSLIDLIELPNGCICCTVKDSLVSTLELLLQRRRDLDYILIECSGMANPGPIASLFWLDEGLSRLRLDGIVTLVDAAHLERQLGATKEAAQQIAYADRILLNKVDLVDEASALRLLNLIRTIHPTAPIRRTQFSAVPDLTWVLDASCFDVDRVKDVDRALNEIEHCSDHSHQHDHGKEATCSICFAHKHTASVSTLAIVEEGSVDLRKLDQWLASLLWPNQDEQDKVLPVEFTDDHGLDSRRFIVQAVHDLWETHPASRELRWDSEEVRDCKVVFIGRNLKKEDLRKGFLSCMLP</sequence>
<evidence type="ECO:0000313" key="10">
    <source>
        <dbReference type="EMBL" id="ACI65900.1"/>
    </source>
</evidence>
<dbReference type="GO" id="GO:0005737">
    <property type="term" value="C:cytoplasm"/>
    <property type="evidence" value="ECO:0007669"/>
    <property type="project" value="TreeGrafter"/>
</dbReference>
<comment type="similarity">
    <text evidence="6">Belongs to the SIMIBI class G3E GTPase family. ZNG1 subfamily.</text>
</comment>
<dbReference type="PANTHER" id="PTHR13748">
    <property type="entry name" value="COBW-RELATED"/>
    <property type="match status" value="1"/>
</dbReference>
<dbReference type="GO" id="GO:0005525">
    <property type="term" value="F:GTP binding"/>
    <property type="evidence" value="ECO:0007669"/>
    <property type="project" value="UniProtKB-KW"/>
</dbReference>
<keyword evidence="1" id="KW-0547">Nucleotide-binding</keyword>
<dbReference type="FunCoup" id="B5Y598">
    <property type="interactions" value="11"/>
</dbReference>
<keyword evidence="2" id="KW-0378">Hydrolase</keyword>
<evidence type="ECO:0000259" key="9">
    <source>
        <dbReference type="Pfam" id="PF07683"/>
    </source>
</evidence>
<dbReference type="Gene3D" id="3.30.1220.10">
    <property type="entry name" value="CobW-like, C-terminal domain"/>
    <property type="match status" value="1"/>
</dbReference>
<dbReference type="RefSeq" id="XP_002186430.1">
    <property type="nucleotide sequence ID" value="XM_002186394.1"/>
</dbReference>
<dbReference type="Pfam" id="PF07683">
    <property type="entry name" value="CobW_C"/>
    <property type="match status" value="1"/>
</dbReference>
<gene>
    <name evidence="10" type="ORF">PHATR_10239</name>
</gene>
<evidence type="ECO:0000256" key="4">
    <source>
        <dbReference type="ARBA" id="ARBA00023134"/>
    </source>
</evidence>
<feature type="non-terminal residue" evidence="10">
    <location>
        <position position="1"/>
    </location>
</feature>
<dbReference type="AlphaFoldDB" id="B5Y598"/>
<keyword evidence="11" id="KW-1185">Reference proteome</keyword>
<keyword evidence="3" id="KW-0862">Zinc</keyword>
<dbReference type="GO" id="GO:0016787">
    <property type="term" value="F:hydrolase activity"/>
    <property type="evidence" value="ECO:0007669"/>
    <property type="project" value="UniProtKB-KW"/>
</dbReference>
<dbReference type="InterPro" id="IPR036627">
    <property type="entry name" value="CobW-likC_sf"/>
</dbReference>
<dbReference type="SUPFAM" id="SSF90002">
    <property type="entry name" value="Hypothetical protein YjiA, C-terminal domain"/>
    <property type="match status" value="1"/>
</dbReference>
<evidence type="ECO:0000259" key="8">
    <source>
        <dbReference type="Pfam" id="PF02492"/>
    </source>
</evidence>
<feature type="domain" description="CobW C-terminal" evidence="9">
    <location>
        <begin position="248"/>
        <end position="346"/>
    </location>
</feature>
<dbReference type="CDD" id="cd03112">
    <property type="entry name" value="CobW-like"/>
    <property type="match status" value="1"/>
</dbReference>
<dbReference type="STRING" id="556484.B5Y598"/>
<dbReference type="PaxDb" id="2850-Phatr10239"/>
<keyword evidence="5" id="KW-0143">Chaperone</keyword>
<organism evidence="10 11">
    <name type="scientific">Phaeodactylum tricornutum (strain CCAP 1055/1)</name>
    <dbReference type="NCBI Taxonomy" id="556484"/>
    <lineage>
        <taxon>Eukaryota</taxon>
        <taxon>Sar</taxon>
        <taxon>Stramenopiles</taxon>
        <taxon>Ochrophyta</taxon>
        <taxon>Bacillariophyta</taxon>
        <taxon>Bacillariophyceae</taxon>
        <taxon>Bacillariophycidae</taxon>
        <taxon>Naviculales</taxon>
        <taxon>Phaeodactylaceae</taxon>
        <taxon>Phaeodactylum</taxon>
    </lineage>
</organism>
<evidence type="ECO:0000256" key="2">
    <source>
        <dbReference type="ARBA" id="ARBA00022801"/>
    </source>
</evidence>
<dbReference type="eggNOG" id="KOG2743">
    <property type="taxonomic scope" value="Eukaryota"/>
</dbReference>
<evidence type="ECO:0000256" key="5">
    <source>
        <dbReference type="ARBA" id="ARBA00023186"/>
    </source>
</evidence>
<dbReference type="SUPFAM" id="SSF52540">
    <property type="entry name" value="P-loop containing nucleoside triphosphate hydrolases"/>
    <property type="match status" value="1"/>
</dbReference>
<dbReference type="InterPro" id="IPR051316">
    <property type="entry name" value="Zinc-reg_GTPase_activator"/>
</dbReference>
<evidence type="ECO:0000256" key="7">
    <source>
        <dbReference type="ARBA" id="ARBA00049117"/>
    </source>
</evidence>
<dbReference type="InterPro" id="IPR003495">
    <property type="entry name" value="CobW/HypB/UreG_nucleotide-bd"/>
</dbReference>
<reference evidence="11" key="2">
    <citation type="submission" date="2008-08" db="EMBL/GenBank/DDBJ databases">
        <authorList>
            <consortium name="Diatom Consortium"/>
            <person name="Grigoriev I."/>
            <person name="Grimwood J."/>
            <person name="Kuo A."/>
            <person name="Otillar R.P."/>
            <person name="Salamov A."/>
            <person name="Detter J.C."/>
            <person name="Lindquist E."/>
            <person name="Shapiro H."/>
            <person name="Lucas S."/>
            <person name="Glavina del Rio T."/>
            <person name="Pitluck S."/>
            <person name="Rokhsar D."/>
            <person name="Bowler C."/>
        </authorList>
    </citation>
    <scope>GENOME REANNOTATION</scope>
    <source>
        <strain evidence="11">CCAP 1055/1</strain>
    </source>
</reference>
<proteinExistence type="inferred from homology"/>
<dbReference type="GeneID" id="7204243"/>
<dbReference type="Pfam" id="PF02492">
    <property type="entry name" value="cobW"/>
    <property type="match status" value="1"/>
</dbReference>
<dbReference type="InterPro" id="IPR027417">
    <property type="entry name" value="P-loop_NTPase"/>
</dbReference>
<evidence type="ECO:0008006" key="12">
    <source>
        <dbReference type="Google" id="ProtNLM"/>
    </source>
</evidence>
<evidence type="ECO:0000256" key="1">
    <source>
        <dbReference type="ARBA" id="ARBA00022741"/>
    </source>
</evidence>
<comment type="catalytic activity">
    <reaction evidence="7">
        <text>GTP + H2O = GDP + phosphate + H(+)</text>
        <dbReference type="Rhea" id="RHEA:19669"/>
        <dbReference type="ChEBI" id="CHEBI:15377"/>
        <dbReference type="ChEBI" id="CHEBI:15378"/>
        <dbReference type="ChEBI" id="CHEBI:37565"/>
        <dbReference type="ChEBI" id="CHEBI:43474"/>
        <dbReference type="ChEBI" id="CHEBI:58189"/>
    </reaction>
    <physiologicalReaction direction="left-to-right" evidence="7">
        <dbReference type="Rhea" id="RHEA:19670"/>
    </physiologicalReaction>
</comment>
<keyword evidence="4" id="KW-0342">GTP-binding</keyword>
<evidence type="ECO:0000256" key="6">
    <source>
        <dbReference type="ARBA" id="ARBA00034320"/>
    </source>
</evidence>
<feature type="domain" description="CobW/HypB/UreG nucleotide-binding" evidence="8">
    <location>
        <begin position="1"/>
        <end position="182"/>
    </location>
</feature>
<dbReference type="OrthoDB" id="258627at2759"/>
<dbReference type="KEGG" id="pti:PHATR_10239"/>
<accession>B5Y598</accession>
<dbReference type="InParanoid" id="B5Y598"/>
<dbReference type="EMBL" id="CP001142">
    <property type="protein sequence ID" value="ACI65900.1"/>
    <property type="molecule type" value="Genomic_DNA"/>
</dbReference>
<evidence type="ECO:0000313" key="11">
    <source>
        <dbReference type="Proteomes" id="UP000000759"/>
    </source>
</evidence>
<name>B5Y598_PHATC</name>
<evidence type="ECO:0000256" key="3">
    <source>
        <dbReference type="ARBA" id="ARBA00022833"/>
    </source>
</evidence>
<dbReference type="Gene3D" id="3.40.50.300">
    <property type="entry name" value="P-loop containing nucleotide triphosphate hydrolases"/>
    <property type="match status" value="1"/>
</dbReference>
<dbReference type="InterPro" id="IPR011629">
    <property type="entry name" value="CobW-like_C"/>
</dbReference>
<reference evidence="10 11" key="1">
    <citation type="journal article" date="2008" name="Nature">
        <title>The Phaeodactylum genome reveals the evolutionary history of diatom genomes.</title>
        <authorList>
            <person name="Bowler C."/>
            <person name="Allen A.E."/>
            <person name="Badger J.H."/>
            <person name="Grimwood J."/>
            <person name="Jabbari K."/>
            <person name="Kuo A."/>
            <person name="Maheswari U."/>
            <person name="Martens C."/>
            <person name="Maumus F."/>
            <person name="Otillar R.P."/>
            <person name="Rayko E."/>
            <person name="Salamov A."/>
            <person name="Vandepoele K."/>
            <person name="Beszteri B."/>
            <person name="Gruber A."/>
            <person name="Heijde M."/>
            <person name="Katinka M."/>
            <person name="Mock T."/>
            <person name="Valentin K."/>
            <person name="Verret F."/>
            <person name="Berges J.A."/>
            <person name="Brownlee C."/>
            <person name="Cadoret J.P."/>
            <person name="Chiovitti A."/>
            <person name="Choi C.J."/>
            <person name="Coesel S."/>
            <person name="De Martino A."/>
            <person name="Detter J.C."/>
            <person name="Durkin C."/>
            <person name="Falciatore A."/>
            <person name="Fournet J."/>
            <person name="Haruta M."/>
            <person name="Huysman M.J."/>
            <person name="Jenkins B.D."/>
            <person name="Jiroutova K."/>
            <person name="Jorgensen R.E."/>
            <person name="Joubert Y."/>
            <person name="Kaplan A."/>
            <person name="Kroger N."/>
            <person name="Kroth P.G."/>
            <person name="La Roche J."/>
            <person name="Lindquist E."/>
            <person name="Lommer M."/>
            <person name="Martin-Jezequel V."/>
            <person name="Lopez P.J."/>
            <person name="Lucas S."/>
            <person name="Mangogna M."/>
            <person name="McGinnis K."/>
            <person name="Medlin L.K."/>
            <person name="Montsant A."/>
            <person name="Oudot-Le Secq M.P."/>
            <person name="Napoli C."/>
            <person name="Obornik M."/>
            <person name="Parker M.S."/>
            <person name="Petit J.L."/>
            <person name="Porcel B.M."/>
            <person name="Poulsen N."/>
            <person name="Robison M."/>
            <person name="Rychlewski L."/>
            <person name="Rynearson T.A."/>
            <person name="Schmutz J."/>
            <person name="Shapiro H."/>
            <person name="Siaut M."/>
            <person name="Stanley M."/>
            <person name="Sussman M.R."/>
            <person name="Taylor A.R."/>
            <person name="Vardi A."/>
            <person name="von Dassow P."/>
            <person name="Vyverman W."/>
            <person name="Willis A."/>
            <person name="Wyrwicz L.S."/>
            <person name="Rokhsar D.S."/>
            <person name="Weissenbach J."/>
            <person name="Armbrust E.V."/>
            <person name="Green B.R."/>
            <person name="Van de Peer Y."/>
            <person name="Grigoriev I.V."/>
        </authorList>
    </citation>
    <scope>NUCLEOTIDE SEQUENCE [LARGE SCALE GENOMIC DNA]</scope>
    <source>
        <strain evidence="10 11">CCAP 1055/1</strain>
    </source>
</reference>
<protein>
    <recommendedName>
        <fullName evidence="12">CobW C-terminal domain-containing protein</fullName>
    </recommendedName>
</protein>